<reference evidence="7" key="3">
    <citation type="submission" date="2015-06" db="UniProtKB">
        <authorList>
            <consortium name="EnsemblMetazoa"/>
        </authorList>
    </citation>
    <scope>IDENTIFICATION</scope>
</reference>
<dbReference type="OrthoDB" id="5307821at2759"/>
<dbReference type="STRING" id="283909.R7ULV2"/>
<evidence type="ECO:0000256" key="4">
    <source>
        <dbReference type="RuleBase" id="RU000363"/>
    </source>
</evidence>
<dbReference type="PANTHER" id="PTHR44196">
    <property type="entry name" value="DEHYDROGENASE/REDUCTASE SDR FAMILY MEMBER 7B"/>
    <property type="match status" value="1"/>
</dbReference>
<comment type="function">
    <text evidence="3">Putative oxidoreductase.</text>
</comment>
<dbReference type="EMBL" id="KB300094">
    <property type="protein sequence ID" value="ELU07195.1"/>
    <property type="molecule type" value="Genomic_DNA"/>
</dbReference>
<evidence type="ECO:0000313" key="8">
    <source>
        <dbReference type="Proteomes" id="UP000014760"/>
    </source>
</evidence>
<organism evidence="6">
    <name type="scientific">Capitella teleta</name>
    <name type="common">Polychaete worm</name>
    <dbReference type="NCBI Taxonomy" id="283909"/>
    <lineage>
        <taxon>Eukaryota</taxon>
        <taxon>Metazoa</taxon>
        <taxon>Spiralia</taxon>
        <taxon>Lophotrochozoa</taxon>
        <taxon>Annelida</taxon>
        <taxon>Polychaeta</taxon>
        <taxon>Sedentaria</taxon>
        <taxon>Scolecida</taxon>
        <taxon>Capitellidae</taxon>
        <taxon>Capitella</taxon>
    </lineage>
</organism>
<evidence type="ECO:0000313" key="6">
    <source>
        <dbReference type="EMBL" id="ELU07195.1"/>
    </source>
</evidence>
<dbReference type="Proteomes" id="UP000014760">
    <property type="component" value="Unassembled WGS sequence"/>
</dbReference>
<reference evidence="8" key="1">
    <citation type="submission" date="2012-12" db="EMBL/GenBank/DDBJ databases">
        <authorList>
            <person name="Hellsten U."/>
            <person name="Grimwood J."/>
            <person name="Chapman J.A."/>
            <person name="Shapiro H."/>
            <person name="Aerts A."/>
            <person name="Otillar R.P."/>
            <person name="Terry A.Y."/>
            <person name="Boore J.L."/>
            <person name="Simakov O."/>
            <person name="Marletaz F."/>
            <person name="Cho S.-J."/>
            <person name="Edsinger-Gonzales E."/>
            <person name="Havlak P."/>
            <person name="Kuo D.-H."/>
            <person name="Larsson T."/>
            <person name="Lv J."/>
            <person name="Arendt D."/>
            <person name="Savage R."/>
            <person name="Osoegawa K."/>
            <person name="de Jong P."/>
            <person name="Lindberg D.R."/>
            <person name="Seaver E.C."/>
            <person name="Weisblat D.A."/>
            <person name="Putnam N.H."/>
            <person name="Grigoriev I.V."/>
            <person name="Rokhsar D.S."/>
        </authorList>
    </citation>
    <scope>NUCLEOTIDE SEQUENCE</scope>
    <source>
        <strain evidence="8">I ESC-2004</strain>
    </source>
</reference>
<dbReference type="GO" id="GO:0006629">
    <property type="term" value="P:lipid metabolic process"/>
    <property type="evidence" value="ECO:0007669"/>
    <property type="project" value="UniProtKB-ARBA"/>
</dbReference>
<evidence type="ECO:0000313" key="7">
    <source>
        <dbReference type="EnsemblMetazoa" id="CapteP18183"/>
    </source>
</evidence>
<dbReference type="FunCoup" id="R7ULV2">
    <property type="interactions" value="118"/>
</dbReference>
<dbReference type="GO" id="GO:0016491">
    <property type="term" value="F:oxidoreductase activity"/>
    <property type="evidence" value="ECO:0007669"/>
    <property type="project" value="UniProtKB-KW"/>
</dbReference>
<dbReference type="InterPro" id="IPR057326">
    <property type="entry name" value="KR_dom"/>
</dbReference>
<dbReference type="InterPro" id="IPR002347">
    <property type="entry name" value="SDR_fam"/>
</dbReference>
<name>R7ULV2_CAPTE</name>
<protein>
    <recommendedName>
        <fullName evidence="5">Ketoreductase domain-containing protein</fullName>
    </recommendedName>
</protein>
<dbReference type="SUPFAM" id="SSF51735">
    <property type="entry name" value="NAD(P)-binding Rossmann-fold domains"/>
    <property type="match status" value="1"/>
</dbReference>
<evidence type="ECO:0000256" key="1">
    <source>
        <dbReference type="ARBA" id="ARBA00006484"/>
    </source>
</evidence>
<dbReference type="Gene3D" id="3.40.50.720">
    <property type="entry name" value="NAD(P)-binding Rossmann-like Domain"/>
    <property type="match status" value="1"/>
</dbReference>
<dbReference type="GO" id="GO:0016020">
    <property type="term" value="C:membrane"/>
    <property type="evidence" value="ECO:0007669"/>
    <property type="project" value="TreeGrafter"/>
</dbReference>
<dbReference type="InterPro" id="IPR036291">
    <property type="entry name" value="NAD(P)-bd_dom_sf"/>
</dbReference>
<dbReference type="CDD" id="cd05332">
    <property type="entry name" value="11beta-HSD1_like_SDR_c"/>
    <property type="match status" value="1"/>
</dbReference>
<dbReference type="InterPro" id="IPR020904">
    <property type="entry name" value="Sc_DH/Rdtase_CS"/>
</dbReference>
<dbReference type="OMA" id="YFWIMAK"/>
<sequence>MNQAFLTAGGAVLALLVYLKFFRRRKVMSLKGKVVLITGASSGVGEACAHAFYKAGARIILSARREDELKRVRQNLLDGPNQTQSPPEPKILLLDLADPATLEAKAAEALSLFGEVDVLINNGGVSFRGQIIDTDIEVHRRVMEVNYFGQIALTKALLPQMLARKSGHVVVVSSLQGKLSLPFRSCYGASKHAVDAFFNCLRAEVAQYNVGVSIVSPAYIKTPLSMNAVTSDGSSYAKMDKTQASGMETSYVASKVLKAVCRNENDVILASAFYRIVLYLKNIFPNIFASFMAKRALKEQHKQG</sequence>
<dbReference type="SMART" id="SM00822">
    <property type="entry name" value="PKS_KR"/>
    <property type="match status" value="1"/>
</dbReference>
<accession>R7ULV2</accession>
<dbReference type="Pfam" id="PF00106">
    <property type="entry name" value="adh_short"/>
    <property type="match status" value="1"/>
</dbReference>
<dbReference type="PRINTS" id="PR00080">
    <property type="entry name" value="SDRFAMILY"/>
</dbReference>
<keyword evidence="8" id="KW-1185">Reference proteome</keyword>
<dbReference type="AlphaFoldDB" id="R7ULV2"/>
<keyword evidence="2" id="KW-0560">Oxidoreductase</keyword>
<dbReference type="EnsemblMetazoa" id="CapteT18183">
    <property type="protein sequence ID" value="CapteP18183"/>
    <property type="gene ID" value="CapteG18183"/>
</dbReference>
<evidence type="ECO:0000256" key="2">
    <source>
        <dbReference type="ARBA" id="ARBA00023002"/>
    </source>
</evidence>
<evidence type="ECO:0000259" key="5">
    <source>
        <dbReference type="SMART" id="SM00822"/>
    </source>
</evidence>
<dbReference type="PROSITE" id="PS00061">
    <property type="entry name" value="ADH_SHORT"/>
    <property type="match status" value="1"/>
</dbReference>
<gene>
    <name evidence="6" type="ORF">CAPTEDRAFT_18183</name>
</gene>
<dbReference type="PRINTS" id="PR00081">
    <property type="entry name" value="GDHRDH"/>
</dbReference>
<evidence type="ECO:0000256" key="3">
    <source>
        <dbReference type="ARBA" id="ARBA00037096"/>
    </source>
</evidence>
<comment type="similarity">
    <text evidence="1 4">Belongs to the short-chain dehydrogenases/reductases (SDR) family.</text>
</comment>
<dbReference type="EMBL" id="AMQN01001127">
    <property type="status" value="NOT_ANNOTATED_CDS"/>
    <property type="molecule type" value="Genomic_DNA"/>
</dbReference>
<reference evidence="6 8" key="2">
    <citation type="journal article" date="2013" name="Nature">
        <title>Insights into bilaterian evolution from three spiralian genomes.</title>
        <authorList>
            <person name="Simakov O."/>
            <person name="Marletaz F."/>
            <person name="Cho S.J."/>
            <person name="Edsinger-Gonzales E."/>
            <person name="Havlak P."/>
            <person name="Hellsten U."/>
            <person name="Kuo D.H."/>
            <person name="Larsson T."/>
            <person name="Lv J."/>
            <person name="Arendt D."/>
            <person name="Savage R."/>
            <person name="Osoegawa K."/>
            <person name="de Jong P."/>
            <person name="Grimwood J."/>
            <person name="Chapman J.A."/>
            <person name="Shapiro H."/>
            <person name="Aerts A."/>
            <person name="Otillar R.P."/>
            <person name="Terry A.Y."/>
            <person name="Boore J.L."/>
            <person name="Grigoriev I.V."/>
            <person name="Lindberg D.R."/>
            <person name="Seaver E.C."/>
            <person name="Weisblat D.A."/>
            <person name="Putnam N.H."/>
            <person name="Rokhsar D.S."/>
        </authorList>
    </citation>
    <scope>NUCLEOTIDE SEQUENCE</scope>
    <source>
        <strain evidence="6 8">I ESC-2004</strain>
    </source>
</reference>
<feature type="domain" description="Ketoreductase" evidence="5">
    <location>
        <begin position="33"/>
        <end position="223"/>
    </location>
</feature>
<dbReference type="HOGENOM" id="CLU_010194_2_1_1"/>
<proteinExistence type="inferred from homology"/>
<dbReference type="PANTHER" id="PTHR44196:SF1">
    <property type="entry name" value="DEHYDROGENASE_REDUCTASE SDR FAMILY MEMBER 7B"/>
    <property type="match status" value="1"/>
</dbReference>